<proteinExistence type="inferred from homology"/>
<evidence type="ECO:0000256" key="5">
    <source>
        <dbReference type="RuleBase" id="RU003679"/>
    </source>
</evidence>
<dbReference type="GO" id="GO:0005975">
    <property type="term" value="P:carbohydrate metabolic process"/>
    <property type="evidence" value="ECO:0007669"/>
    <property type="project" value="InterPro"/>
</dbReference>
<dbReference type="InterPro" id="IPR008979">
    <property type="entry name" value="Galactose-bd-like_sf"/>
</dbReference>
<dbReference type="Gene3D" id="2.60.120.260">
    <property type="entry name" value="Galactose-binding domain-like"/>
    <property type="match status" value="2"/>
</dbReference>
<comment type="caution">
    <text evidence="9">The sequence shown here is derived from an EMBL/GenBank/DDBJ whole genome shotgun (WGS) entry which is preliminary data.</text>
</comment>
<feature type="domain" description="Beta-galactosidase galactose-binding" evidence="8">
    <location>
        <begin position="499"/>
        <end position="557"/>
    </location>
</feature>
<evidence type="ECO:0000259" key="6">
    <source>
        <dbReference type="Pfam" id="PF01301"/>
    </source>
</evidence>
<keyword evidence="10" id="KW-1185">Reference proteome</keyword>
<reference evidence="9 10" key="1">
    <citation type="journal article" date="2023" name="Arcadia Sci">
        <title>De novo assembly of a long-read Amblyomma americanum tick genome.</title>
        <authorList>
            <person name="Chou S."/>
            <person name="Poskanzer K.E."/>
            <person name="Rollins M."/>
            <person name="Thuy-Boun P.S."/>
        </authorList>
    </citation>
    <scope>NUCLEOTIDE SEQUENCE [LARGE SCALE GENOMIC DNA]</scope>
    <source>
        <strain evidence="9">F_SG_1</strain>
        <tissue evidence="9">Salivary glands</tissue>
    </source>
</reference>
<accession>A0AAQ4FC62</accession>
<dbReference type="InterPro" id="IPR017853">
    <property type="entry name" value="GH"/>
</dbReference>
<sequence>MQQRCDRVYRAKCSYVEWSSHEPEEGKFVFKGQQDIVHFLKLAQKHGFLVFLRPGPYICAERDLGGFPYWLLSKNASIGLRSRDPAYLEYVKRYFSKLLPLLRPLLYANGGPIVAVQVYVAVCCFLQIENEYGSFKQTYGSYGTCDSSYTTRLRDLVRCHLGNDLILYTTDGPSDEQVRCGKVDDVFTTVDFGTELKIEDAEKAFETLRRYQERGPLVNTEFYTGWFDHWAQEHHTIDTKNVVRHLDKMLSMNASVFLYMFHGGTSFGYKAGALDDGKHGFQPIITSYDYDAPMTEAGDPTDKFIAIRNVISKYVAVPSTPVPKPKKKMALGKIKLERLYNVTDIRNIYAHVTVQSEKPLSFEKIKQSQALVLYDTWVSFLPRNPAVLRVPGLRDRGYIYVDDVYQGIISRTDKVYDIMIPVTKGQRLTVLVESQGRVTYGNLTDPKGIISDVNLSGKKLTRWNMTRIDETGHLGGSHRPVSTTRRKTSERGAFAPGLAVYEARFQLRKSPVLDTFIRLDHWKKGAVILNGFNLGRYWTPMGPQKTLYVPAVLFKPNNILNVIELEQAPCSEGSGNCFVEFVDKPEINAAVP</sequence>
<protein>
    <recommendedName>
        <fullName evidence="11">Beta-galactosidase</fullName>
    </recommendedName>
</protein>
<dbReference type="Gene3D" id="3.20.20.80">
    <property type="entry name" value="Glycosidases"/>
    <property type="match status" value="1"/>
</dbReference>
<dbReference type="SUPFAM" id="SSF49785">
    <property type="entry name" value="Galactose-binding domain-like"/>
    <property type="match status" value="1"/>
</dbReference>
<name>A0AAQ4FC62_AMBAM</name>
<keyword evidence="2" id="KW-0378">Hydrolase</keyword>
<evidence type="ECO:0000259" key="7">
    <source>
        <dbReference type="Pfam" id="PF21317"/>
    </source>
</evidence>
<dbReference type="Proteomes" id="UP001321473">
    <property type="component" value="Unassembled WGS sequence"/>
</dbReference>
<dbReference type="PRINTS" id="PR00742">
    <property type="entry name" value="GLHYDRLASE35"/>
</dbReference>
<evidence type="ECO:0000256" key="3">
    <source>
        <dbReference type="ARBA" id="ARBA00023295"/>
    </source>
</evidence>
<evidence type="ECO:0000256" key="1">
    <source>
        <dbReference type="ARBA" id="ARBA00009809"/>
    </source>
</evidence>
<organism evidence="9 10">
    <name type="scientific">Amblyomma americanum</name>
    <name type="common">Lone star tick</name>
    <dbReference type="NCBI Taxonomy" id="6943"/>
    <lineage>
        <taxon>Eukaryota</taxon>
        <taxon>Metazoa</taxon>
        <taxon>Ecdysozoa</taxon>
        <taxon>Arthropoda</taxon>
        <taxon>Chelicerata</taxon>
        <taxon>Arachnida</taxon>
        <taxon>Acari</taxon>
        <taxon>Parasitiformes</taxon>
        <taxon>Ixodida</taxon>
        <taxon>Ixodoidea</taxon>
        <taxon>Ixodidae</taxon>
        <taxon>Amblyomminae</taxon>
        <taxon>Amblyomma</taxon>
    </lineage>
</organism>
<dbReference type="EMBL" id="JARKHS020004450">
    <property type="protein sequence ID" value="KAK8784576.1"/>
    <property type="molecule type" value="Genomic_DNA"/>
</dbReference>
<dbReference type="InterPro" id="IPR048913">
    <property type="entry name" value="BetaGal_gal-bd"/>
</dbReference>
<dbReference type="PIRSF" id="PIRSF006336">
    <property type="entry name" value="B-gal"/>
    <property type="match status" value="1"/>
</dbReference>
<dbReference type="InterPro" id="IPR031330">
    <property type="entry name" value="Gly_Hdrlase_35_cat"/>
</dbReference>
<evidence type="ECO:0008006" key="11">
    <source>
        <dbReference type="Google" id="ProtNLM"/>
    </source>
</evidence>
<feature type="active site" description="Proton donor" evidence="4">
    <location>
        <position position="131"/>
    </location>
</feature>
<keyword evidence="3" id="KW-0326">Glycosidase</keyword>
<dbReference type="GO" id="GO:0004565">
    <property type="term" value="F:beta-galactosidase activity"/>
    <property type="evidence" value="ECO:0007669"/>
    <property type="project" value="InterPro"/>
</dbReference>
<gene>
    <name evidence="9" type="ORF">V5799_009057</name>
</gene>
<dbReference type="SUPFAM" id="SSF51445">
    <property type="entry name" value="(Trans)glycosidases"/>
    <property type="match status" value="1"/>
</dbReference>
<dbReference type="InterPro" id="IPR001944">
    <property type="entry name" value="Glycoside_Hdrlase_35"/>
</dbReference>
<evidence type="ECO:0000256" key="2">
    <source>
        <dbReference type="ARBA" id="ARBA00022801"/>
    </source>
</evidence>
<dbReference type="PANTHER" id="PTHR23421">
    <property type="entry name" value="BETA-GALACTOSIDASE RELATED"/>
    <property type="match status" value="1"/>
</dbReference>
<feature type="domain" description="Beta-galactosidase 1-like first all-beta" evidence="7">
    <location>
        <begin position="359"/>
        <end position="468"/>
    </location>
</feature>
<feature type="active site" description="Nucleophile" evidence="4">
    <location>
        <position position="221"/>
    </location>
</feature>
<feature type="domain" description="Glycoside hydrolase 35 catalytic" evidence="6">
    <location>
        <begin position="14"/>
        <end position="313"/>
    </location>
</feature>
<comment type="similarity">
    <text evidence="1 5">Belongs to the glycosyl hydrolase 35 family.</text>
</comment>
<evidence type="ECO:0000256" key="4">
    <source>
        <dbReference type="PIRSR" id="PIRSR006336-1"/>
    </source>
</evidence>
<dbReference type="Pfam" id="PF01301">
    <property type="entry name" value="Glyco_hydro_35"/>
    <property type="match status" value="1"/>
</dbReference>
<dbReference type="InterPro" id="IPR048912">
    <property type="entry name" value="BetaGal1-like_ABD1"/>
</dbReference>
<evidence type="ECO:0000313" key="9">
    <source>
        <dbReference type="EMBL" id="KAK8784576.1"/>
    </source>
</evidence>
<dbReference type="Pfam" id="PF21467">
    <property type="entry name" value="BetaGal_gal-bd"/>
    <property type="match status" value="1"/>
</dbReference>
<evidence type="ECO:0000259" key="8">
    <source>
        <dbReference type="Pfam" id="PF21467"/>
    </source>
</evidence>
<dbReference type="Pfam" id="PF21317">
    <property type="entry name" value="BetaGal_ABD_1"/>
    <property type="match status" value="1"/>
</dbReference>
<dbReference type="AlphaFoldDB" id="A0AAQ4FC62"/>
<evidence type="ECO:0000313" key="10">
    <source>
        <dbReference type="Proteomes" id="UP001321473"/>
    </source>
</evidence>
<dbReference type="InterPro" id="IPR026283">
    <property type="entry name" value="B-gal_1-like"/>
</dbReference>